<dbReference type="Pfam" id="PF02709">
    <property type="entry name" value="Glyco_transf_7C"/>
    <property type="match status" value="1"/>
</dbReference>
<evidence type="ECO:0000256" key="4">
    <source>
        <dbReference type="ARBA" id="ARBA00022679"/>
    </source>
</evidence>
<proteinExistence type="inferred from homology"/>
<comment type="caution">
    <text evidence="7">The sequence shown here is derived from an EMBL/GenBank/DDBJ whole genome shotgun (WGS) entry which is preliminary data.</text>
</comment>
<keyword evidence="4" id="KW-0808">Transferase</keyword>
<dbReference type="PANTHER" id="PTHR43179:SF12">
    <property type="entry name" value="GALACTOFURANOSYLTRANSFERASE GLFT2"/>
    <property type="match status" value="1"/>
</dbReference>
<evidence type="ECO:0000256" key="2">
    <source>
        <dbReference type="ARBA" id="ARBA00006739"/>
    </source>
</evidence>
<dbReference type="InterPro" id="IPR001173">
    <property type="entry name" value="Glyco_trans_2-like"/>
</dbReference>
<keyword evidence="3" id="KW-0328">Glycosyltransferase</keyword>
<evidence type="ECO:0000259" key="5">
    <source>
        <dbReference type="Pfam" id="PF00535"/>
    </source>
</evidence>
<keyword evidence="8" id="KW-1185">Reference proteome</keyword>
<dbReference type="GO" id="GO:0016757">
    <property type="term" value="F:glycosyltransferase activity"/>
    <property type="evidence" value="ECO:0007669"/>
    <property type="project" value="UniProtKB-KW"/>
</dbReference>
<dbReference type="RefSeq" id="WP_290178635.1">
    <property type="nucleotide sequence ID" value="NZ_CP046980.1"/>
</dbReference>
<accession>A0A931E1K0</accession>
<dbReference type="Pfam" id="PF00535">
    <property type="entry name" value="Glycos_transf_2"/>
    <property type="match status" value="1"/>
</dbReference>
<evidence type="ECO:0000259" key="6">
    <source>
        <dbReference type="Pfam" id="PF02709"/>
    </source>
</evidence>
<sequence length="399" mass="44460">MRNQLKTPAVSVIIPHYNNPSMLEHVIAGVRAQDYGGPIEIIVADDGSDTLPTPIEDERVPVTVVGQENLGFRAAAARNLGASHATGEVLAFLDGDTIPDPGYLSAVVPHVTSDSRAVVVGARRTGPERTEPEWLRDAWRQTNNLRRGDDTSWRYIISSVLTCSRPFFWQVGGFDATFIGYGGEDWEFGFRAWNAGATFVHEPTATATHPDEDFGSRHDNPVEEARVKNVESIALAQRITHPIARPAHARFDTTDIGVHIIRHVPADFPGVLEHMIDSWLAIDSTVYIDRDLQIPELFASDPRVRSERSDWKFMMPLHRINVDLLGPWALDNIEDFFRHSRDTPHTGGWVCETSGMSLVRAQTARGIALGLPPRDVYHDDAGVRWINGPVRLERTFAGW</sequence>
<dbReference type="Proteomes" id="UP000658613">
    <property type="component" value="Unassembled WGS sequence"/>
</dbReference>
<evidence type="ECO:0000256" key="3">
    <source>
        <dbReference type="ARBA" id="ARBA00022676"/>
    </source>
</evidence>
<dbReference type="PANTHER" id="PTHR43179">
    <property type="entry name" value="RHAMNOSYLTRANSFERASE WBBL"/>
    <property type="match status" value="1"/>
</dbReference>
<evidence type="ECO:0000313" key="8">
    <source>
        <dbReference type="Proteomes" id="UP000658613"/>
    </source>
</evidence>
<dbReference type="EMBL" id="JADOUE010000001">
    <property type="protein sequence ID" value="MBG6122197.1"/>
    <property type="molecule type" value="Genomic_DNA"/>
</dbReference>
<dbReference type="SUPFAM" id="SSF53448">
    <property type="entry name" value="Nucleotide-diphospho-sugar transferases"/>
    <property type="match status" value="1"/>
</dbReference>
<name>A0A931E1K0_9CORY</name>
<organism evidence="7 8">
    <name type="scientific">Corynebacterium aquatimens</name>
    <dbReference type="NCBI Taxonomy" id="1190508"/>
    <lineage>
        <taxon>Bacteria</taxon>
        <taxon>Bacillati</taxon>
        <taxon>Actinomycetota</taxon>
        <taxon>Actinomycetes</taxon>
        <taxon>Mycobacteriales</taxon>
        <taxon>Corynebacteriaceae</taxon>
        <taxon>Corynebacterium</taxon>
    </lineage>
</organism>
<evidence type="ECO:0000313" key="7">
    <source>
        <dbReference type="EMBL" id="MBG6122197.1"/>
    </source>
</evidence>
<comment type="pathway">
    <text evidence="1">Cell wall biogenesis; cell wall polysaccharide biosynthesis.</text>
</comment>
<dbReference type="AlphaFoldDB" id="A0A931E1K0"/>
<reference evidence="7" key="1">
    <citation type="submission" date="2020-11" db="EMBL/GenBank/DDBJ databases">
        <title>Sequencing the genomes of 1000 actinobacteria strains.</title>
        <authorList>
            <person name="Klenk H.-P."/>
        </authorList>
    </citation>
    <scope>NUCLEOTIDE SEQUENCE</scope>
    <source>
        <strain evidence="7">DSM 45632</strain>
    </source>
</reference>
<gene>
    <name evidence="7" type="ORF">IW254_001166</name>
</gene>
<protein>
    <submittedName>
        <fullName evidence="7">Glycosyltransferase involved in cell wall biosynthesis</fullName>
    </submittedName>
</protein>
<feature type="domain" description="Glycosyltransferase 2-like" evidence="5">
    <location>
        <begin position="11"/>
        <end position="144"/>
    </location>
</feature>
<feature type="domain" description="Galactosyltransferase C-terminal" evidence="6">
    <location>
        <begin position="153"/>
        <end position="199"/>
    </location>
</feature>
<dbReference type="InterPro" id="IPR027791">
    <property type="entry name" value="Galactosyl_T_C"/>
</dbReference>
<dbReference type="InterPro" id="IPR029044">
    <property type="entry name" value="Nucleotide-diphossugar_trans"/>
</dbReference>
<comment type="similarity">
    <text evidence="2">Belongs to the glycosyltransferase 2 family.</text>
</comment>
<dbReference type="Gene3D" id="3.90.550.10">
    <property type="entry name" value="Spore Coat Polysaccharide Biosynthesis Protein SpsA, Chain A"/>
    <property type="match status" value="1"/>
</dbReference>
<evidence type="ECO:0000256" key="1">
    <source>
        <dbReference type="ARBA" id="ARBA00004776"/>
    </source>
</evidence>